<dbReference type="InterPro" id="IPR051015">
    <property type="entry name" value="EvgA-like"/>
</dbReference>
<dbReference type="CDD" id="cd06170">
    <property type="entry name" value="LuxR_C_like"/>
    <property type="match status" value="1"/>
</dbReference>
<dbReference type="PROSITE" id="PS50043">
    <property type="entry name" value="HTH_LUXR_2"/>
    <property type="match status" value="1"/>
</dbReference>
<dbReference type="GO" id="GO:0003677">
    <property type="term" value="F:DNA binding"/>
    <property type="evidence" value="ECO:0007669"/>
    <property type="project" value="UniProtKB-KW"/>
</dbReference>
<dbReference type="InterPro" id="IPR000792">
    <property type="entry name" value="Tscrpt_reg_LuxR_C"/>
</dbReference>
<dbReference type="PROSITE" id="PS00622">
    <property type="entry name" value="HTH_LUXR_1"/>
    <property type="match status" value="1"/>
</dbReference>
<accession>A0ABS4SFS3</accession>
<evidence type="ECO:0000259" key="3">
    <source>
        <dbReference type="PROSITE" id="PS50043"/>
    </source>
</evidence>
<dbReference type="RefSeq" id="WP_209764876.1">
    <property type="nucleotide sequence ID" value="NZ_JAGINP010000003.1"/>
</dbReference>
<dbReference type="InterPro" id="IPR001789">
    <property type="entry name" value="Sig_transdc_resp-reg_receiver"/>
</dbReference>
<dbReference type="SUPFAM" id="SSF52172">
    <property type="entry name" value="CheY-like"/>
    <property type="match status" value="1"/>
</dbReference>
<comment type="caution">
    <text evidence="5">The sequence shown here is derived from an EMBL/GenBank/DDBJ whole genome shotgun (WGS) entry which is preliminary data.</text>
</comment>
<sequence>MFPKGGVSASSMARGDDSAVGTRRSSLLVIDSKPMTLESSAAWLANHLPGLSVVPLPSVDMALQAQKRMHDVDGDHVSVILLNIGAAYTSDPRVADDLGRLDDEFPNVPVIVISDREEVEAVAEALECGVRGYIPTSISLPVVVGAIYLVQAGGIYAPPYALMETSRRSTLRLTDHAMPGNSAMPGFTRRQMQVLAFLRQGTPNKIIAHELAMCESTVKVHVRHIMKKLRATNRTQVAFLTASLFGESGSGYVSEHEH</sequence>
<evidence type="ECO:0000313" key="6">
    <source>
        <dbReference type="Proteomes" id="UP000781958"/>
    </source>
</evidence>
<dbReference type="Pfam" id="PF00196">
    <property type="entry name" value="GerE"/>
    <property type="match status" value="1"/>
</dbReference>
<proteinExistence type="predicted"/>
<evidence type="ECO:0000256" key="2">
    <source>
        <dbReference type="PROSITE-ProRule" id="PRU00169"/>
    </source>
</evidence>
<reference evidence="5 6" key="1">
    <citation type="submission" date="2021-03" db="EMBL/GenBank/DDBJ databases">
        <title>Genomic Encyclopedia of Type Strains, Phase III (KMG-III): the genomes of soil and plant-associated and newly described type strains.</title>
        <authorList>
            <person name="Whitman W."/>
        </authorList>
    </citation>
    <scope>NUCLEOTIDE SEQUENCE [LARGE SCALE GENOMIC DNA]</scope>
    <source>
        <strain evidence="5 6">IMMIB AFH-6</strain>
    </source>
</reference>
<dbReference type="SUPFAM" id="SSF46894">
    <property type="entry name" value="C-terminal effector domain of the bipartite response regulators"/>
    <property type="match status" value="1"/>
</dbReference>
<evidence type="ECO:0000256" key="1">
    <source>
        <dbReference type="ARBA" id="ARBA00023125"/>
    </source>
</evidence>
<protein>
    <submittedName>
        <fullName evidence="5">DNA-binding NarL/FixJ family response regulator</fullName>
    </submittedName>
</protein>
<keyword evidence="1 5" id="KW-0238">DNA-binding</keyword>
<dbReference type="Gene3D" id="3.40.50.2300">
    <property type="match status" value="1"/>
</dbReference>
<dbReference type="InterPro" id="IPR011006">
    <property type="entry name" value="CheY-like_superfamily"/>
</dbReference>
<feature type="domain" description="HTH luxR-type" evidence="3">
    <location>
        <begin position="180"/>
        <end position="245"/>
    </location>
</feature>
<dbReference type="PROSITE" id="PS50110">
    <property type="entry name" value="RESPONSE_REGULATORY"/>
    <property type="match status" value="1"/>
</dbReference>
<dbReference type="EMBL" id="JAGINP010000003">
    <property type="protein sequence ID" value="MBP2291421.1"/>
    <property type="molecule type" value="Genomic_DNA"/>
</dbReference>
<dbReference type="PRINTS" id="PR00038">
    <property type="entry name" value="HTHLUXR"/>
</dbReference>
<dbReference type="PANTHER" id="PTHR45566">
    <property type="entry name" value="HTH-TYPE TRANSCRIPTIONAL REGULATOR YHJB-RELATED"/>
    <property type="match status" value="1"/>
</dbReference>
<gene>
    <name evidence="5" type="ORF">J2851_001170</name>
</gene>
<organism evidence="5 6">
    <name type="scientific">Azospirillum rugosum</name>
    <dbReference type="NCBI Taxonomy" id="416170"/>
    <lineage>
        <taxon>Bacteria</taxon>
        <taxon>Pseudomonadati</taxon>
        <taxon>Pseudomonadota</taxon>
        <taxon>Alphaproteobacteria</taxon>
        <taxon>Rhodospirillales</taxon>
        <taxon>Azospirillaceae</taxon>
        <taxon>Azospirillum</taxon>
    </lineage>
</organism>
<feature type="domain" description="Response regulatory" evidence="4">
    <location>
        <begin position="26"/>
        <end position="151"/>
    </location>
</feature>
<keyword evidence="6" id="KW-1185">Reference proteome</keyword>
<dbReference type="SMART" id="SM00421">
    <property type="entry name" value="HTH_LUXR"/>
    <property type="match status" value="1"/>
</dbReference>
<dbReference type="InterPro" id="IPR016032">
    <property type="entry name" value="Sig_transdc_resp-reg_C-effctor"/>
</dbReference>
<name>A0ABS4SFS3_9PROT</name>
<dbReference type="Proteomes" id="UP000781958">
    <property type="component" value="Unassembled WGS sequence"/>
</dbReference>
<comment type="caution">
    <text evidence="2">Lacks conserved residue(s) required for the propagation of feature annotation.</text>
</comment>
<dbReference type="PANTHER" id="PTHR45566:SF1">
    <property type="entry name" value="HTH-TYPE TRANSCRIPTIONAL REGULATOR YHJB-RELATED"/>
    <property type="match status" value="1"/>
</dbReference>
<evidence type="ECO:0000313" key="5">
    <source>
        <dbReference type="EMBL" id="MBP2291421.1"/>
    </source>
</evidence>
<evidence type="ECO:0000259" key="4">
    <source>
        <dbReference type="PROSITE" id="PS50110"/>
    </source>
</evidence>